<keyword evidence="6" id="KW-1185">Reference proteome</keyword>
<dbReference type="CDD" id="cd07516">
    <property type="entry name" value="HAD_Pase"/>
    <property type="match status" value="1"/>
</dbReference>
<evidence type="ECO:0000313" key="2">
    <source>
        <dbReference type="EMBL" id="KYD34473.1"/>
    </source>
</evidence>
<reference evidence="2 4" key="1">
    <citation type="submission" date="2016-01" db="EMBL/GenBank/DDBJ databases">
        <title>Draft Genome Sequences of Seven Thermophilic Sporeformers Isolated from Foods.</title>
        <authorList>
            <person name="Berendsen E.M."/>
            <person name="Wells-Bennik M.H."/>
            <person name="Krawcyk A.O."/>
            <person name="De Jong A."/>
            <person name="Holsappel S."/>
            <person name="Eijlander R.T."/>
            <person name="Kuipers O.P."/>
        </authorList>
    </citation>
    <scope>NUCLEOTIDE SEQUENCE [LARGE SCALE GENOMIC DNA]</scope>
    <source>
        <strain evidence="2 4">B4114</strain>
    </source>
</reference>
<dbReference type="SFLD" id="SFLDG01140">
    <property type="entry name" value="C2.B:_Phosphomannomutase_and_P"/>
    <property type="match status" value="1"/>
</dbReference>
<evidence type="ECO:0000313" key="5">
    <source>
        <dbReference type="Proteomes" id="UP000266922"/>
    </source>
</evidence>
<dbReference type="GO" id="GO:0005829">
    <property type="term" value="C:cytosol"/>
    <property type="evidence" value="ECO:0007669"/>
    <property type="project" value="TreeGrafter"/>
</dbReference>
<dbReference type="SFLD" id="SFLDG01144">
    <property type="entry name" value="C2.B.4:_PGP_Like"/>
    <property type="match status" value="1"/>
</dbReference>
<name>A0A0K9HZX8_GEOSE</name>
<dbReference type="GO" id="GO:0000287">
    <property type="term" value="F:magnesium ion binding"/>
    <property type="evidence" value="ECO:0007669"/>
    <property type="project" value="TreeGrafter"/>
</dbReference>
<dbReference type="SUPFAM" id="SSF56784">
    <property type="entry name" value="HAD-like"/>
    <property type="match status" value="1"/>
</dbReference>
<dbReference type="InterPro" id="IPR006379">
    <property type="entry name" value="HAD-SF_hydro_IIB"/>
</dbReference>
<dbReference type="InterPro" id="IPR000150">
    <property type="entry name" value="Cof"/>
</dbReference>
<dbReference type="AlphaFoldDB" id="A0A0K9HZX8"/>
<proteinExistence type="predicted"/>
<protein>
    <submittedName>
        <fullName evidence="3">Cof-type HAD-IIB family hydrolase</fullName>
    </submittedName>
    <submittedName>
        <fullName evidence="1">Hydrolase haloacid dehalogenase-like family</fullName>
    </submittedName>
</protein>
<dbReference type="EMBL" id="LQYY01000049">
    <property type="protein sequence ID" value="KYD34473.1"/>
    <property type="molecule type" value="Genomic_DNA"/>
</dbReference>
<reference evidence="3 5" key="3">
    <citation type="submission" date="2018-10" db="EMBL/GenBank/DDBJ databases">
        <title>Geobacillus stearothermophilus in processing lines of powdered infant formula.</title>
        <authorList>
            <person name="Rhee M.S."/>
            <person name="Choi I.-G."/>
            <person name="Cho T.J."/>
            <person name="Park B."/>
        </authorList>
    </citation>
    <scope>NUCLEOTIDE SEQUENCE [LARGE SCALE GENOMIC DNA]</scope>
    <source>
        <strain evidence="3 5">FHS-PPGT130</strain>
    </source>
</reference>
<dbReference type="EMBL" id="LUCS01000028">
    <property type="protein sequence ID" value="KAF6510669.1"/>
    <property type="molecule type" value="Genomic_DNA"/>
</dbReference>
<dbReference type="SFLD" id="SFLDS00003">
    <property type="entry name" value="Haloacid_Dehalogenase"/>
    <property type="match status" value="1"/>
</dbReference>
<dbReference type="Gene3D" id="3.40.50.1000">
    <property type="entry name" value="HAD superfamily/HAD-like"/>
    <property type="match status" value="1"/>
</dbReference>
<dbReference type="NCBIfam" id="TIGR00099">
    <property type="entry name" value="Cof-subfamily"/>
    <property type="match status" value="1"/>
</dbReference>
<evidence type="ECO:0000313" key="4">
    <source>
        <dbReference type="Proteomes" id="UP000075517"/>
    </source>
</evidence>
<keyword evidence="3" id="KW-0378">Hydrolase</keyword>
<dbReference type="NCBIfam" id="TIGR01484">
    <property type="entry name" value="HAD-SF-IIB"/>
    <property type="match status" value="1"/>
</dbReference>
<dbReference type="InterPro" id="IPR036412">
    <property type="entry name" value="HAD-like_sf"/>
</dbReference>
<evidence type="ECO:0000313" key="3">
    <source>
        <dbReference type="EMBL" id="RLQ13099.1"/>
    </source>
</evidence>
<dbReference type="Gene3D" id="3.30.1240.10">
    <property type="match status" value="1"/>
</dbReference>
<sequence length="286" mass="32125">MKLIAIDMDGTLLSSDGSISDENLQAILEVKKQGHHIAICSGRYHDDILHILKPYKLHLPIISGNGSSIYDNGFLKQLFLDKQTVLEIINALRQYEIPVELYTDQGIFMEKDTKSFLYNEIDELAKSSPAIDKDYYRHHADIVFSQNNMIFVRDVEELDLLNLNVTKISGNTFNQEKLSLLEKQTMARNDVSISSGGPPSIEFTHKDANKGFGLRYLASHLQIPMENTVAIGDQINDIPMLKAAGISIAMENADDVVKSHAMFTTDHHDQHGVANALRKHVLKTHE</sequence>
<dbReference type="Proteomes" id="UP000266922">
    <property type="component" value="Unassembled WGS sequence"/>
</dbReference>
<organism evidence="3 5">
    <name type="scientific">Geobacillus stearothermophilus</name>
    <name type="common">Bacillus stearothermophilus</name>
    <dbReference type="NCBI Taxonomy" id="1422"/>
    <lineage>
        <taxon>Bacteria</taxon>
        <taxon>Bacillati</taxon>
        <taxon>Bacillota</taxon>
        <taxon>Bacilli</taxon>
        <taxon>Bacillales</taxon>
        <taxon>Anoxybacillaceae</taxon>
        <taxon>Geobacillus</taxon>
    </lineage>
</organism>
<dbReference type="PANTHER" id="PTHR10000:SF55">
    <property type="entry name" value="5-AMINO-6-(5-PHOSPHO-D-RIBITYLAMINO)URACIL PHOSPHATASE YCSE"/>
    <property type="match status" value="1"/>
</dbReference>
<dbReference type="PROSITE" id="PS01229">
    <property type="entry name" value="COF_2"/>
    <property type="match status" value="1"/>
</dbReference>
<dbReference type="PRINTS" id="PR00119">
    <property type="entry name" value="CATATPASE"/>
</dbReference>
<dbReference type="Proteomes" id="UP000075517">
    <property type="component" value="Unassembled WGS sequence"/>
</dbReference>
<dbReference type="PROSITE" id="PS01228">
    <property type="entry name" value="COF_1"/>
    <property type="match status" value="1"/>
</dbReference>
<evidence type="ECO:0000313" key="6">
    <source>
        <dbReference type="Proteomes" id="UP000773850"/>
    </source>
</evidence>
<reference evidence="1 6" key="2">
    <citation type="submission" date="2016-03" db="EMBL/GenBank/DDBJ databases">
        <title>Spore heat resistance.</title>
        <authorList>
            <person name="Boekhorst J."/>
            <person name="Berendsen E.M."/>
            <person name="Wells-Bennik M.H."/>
            <person name="Kuipers O.P."/>
        </authorList>
    </citation>
    <scope>NUCLEOTIDE SEQUENCE [LARGE SCALE GENOMIC DNA]</scope>
    <source>
        <strain evidence="1 6">GS8</strain>
    </source>
</reference>
<dbReference type="GO" id="GO:0016791">
    <property type="term" value="F:phosphatase activity"/>
    <property type="evidence" value="ECO:0007669"/>
    <property type="project" value="TreeGrafter"/>
</dbReference>
<dbReference type="EMBL" id="RCTJ01000071">
    <property type="protein sequence ID" value="RLQ13099.1"/>
    <property type="molecule type" value="Genomic_DNA"/>
</dbReference>
<dbReference type="OrthoDB" id="9806027at2"/>
<accession>A0A0K9HZX8</accession>
<dbReference type="InterPro" id="IPR023214">
    <property type="entry name" value="HAD_sf"/>
</dbReference>
<dbReference type="PANTHER" id="PTHR10000">
    <property type="entry name" value="PHOSPHOSERINE PHOSPHATASE"/>
    <property type="match status" value="1"/>
</dbReference>
<comment type="caution">
    <text evidence="3">The sequence shown here is derived from an EMBL/GenBank/DDBJ whole genome shotgun (WGS) entry which is preliminary data.</text>
</comment>
<gene>
    <name evidence="2" type="ORF">B4114_3074</name>
    <name evidence="3" type="ORF">D9548_13675</name>
    <name evidence="1" type="ORF">GS8_2826</name>
</gene>
<dbReference type="PATRIC" id="fig|1422.14.peg.3647"/>
<dbReference type="Proteomes" id="UP000773850">
    <property type="component" value="Unassembled WGS sequence"/>
</dbReference>
<dbReference type="RefSeq" id="WP_049624222.1">
    <property type="nucleotide sequence ID" value="NZ_JARMSK010000219.1"/>
</dbReference>
<evidence type="ECO:0000313" key="1">
    <source>
        <dbReference type="EMBL" id="KAF6510669.1"/>
    </source>
</evidence>
<dbReference type="Pfam" id="PF08282">
    <property type="entry name" value="Hydrolase_3"/>
    <property type="match status" value="1"/>
</dbReference>